<comment type="caution">
    <text evidence="1">The sequence shown here is derived from an EMBL/GenBank/DDBJ whole genome shotgun (WGS) entry which is preliminary data.</text>
</comment>
<gene>
    <name evidence="1" type="ORF">F4820DRAFT_443829</name>
</gene>
<protein>
    <submittedName>
        <fullName evidence="1">Uncharacterized protein</fullName>
    </submittedName>
</protein>
<evidence type="ECO:0000313" key="1">
    <source>
        <dbReference type="EMBL" id="KAI4869751.1"/>
    </source>
</evidence>
<organism evidence="1 2">
    <name type="scientific">Hypoxylon rubiginosum</name>
    <dbReference type="NCBI Taxonomy" id="110542"/>
    <lineage>
        <taxon>Eukaryota</taxon>
        <taxon>Fungi</taxon>
        <taxon>Dikarya</taxon>
        <taxon>Ascomycota</taxon>
        <taxon>Pezizomycotina</taxon>
        <taxon>Sordariomycetes</taxon>
        <taxon>Xylariomycetidae</taxon>
        <taxon>Xylariales</taxon>
        <taxon>Hypoxylaceae</taxon>
        <taxon>Hypoxylon</taxon>
    </lineage>
</organism>
<reference evidence="1 2" key="1">
    <citation type="journal article" date="2022" name="New Phytol.">
        <title>Ecological generalism drives hyperdiversity of secondary metabolite gene clusters in xylarialean endophytes.</title>
        <authorList>
            <person name="Franco M.E.E."/>
            <person name="Wisecaver J.H."/>
            <person name="Arnold A.E."/>
            <person name="Ju Y.M."/>
            <person name="Slot J.C."/>
            <person name="Ahrendt S."/>
            <person name="Moore L.P."/>
            <person name="Eastman K.E."/>
            <person name="Scott K."/>
            <person name="Konkel Z."/>
            <person name="Mondo S.J."/>
            <person name="Kuo A."/>
            <person name="Hayes R.D."/>
            <person name="Haridas S."/>
            <person name="Andreopoulos B."/>
            <person name="Riley R."/>
            <person name="LaButti K."/>
            <person name="Pangilinan J."/>
            <person name="Lipzen A."/>
            <person name="Amirebrahimi M."/>
            <person name="Yan J."/>
            <person name="Adam C."/>
            <person name="Keymanesh K."/>
            <person name="Ng V."/>
            <person name="Louie K."/>
            <person name="Northen T."/>
            <person name="Drula E."/>
            <person name="Henrissat B."/>
            <person name="Hsieh H.M."/>
            <person name="Youens-Clark K."/>
            <person name="Lutzoni F."/>
            <person name="Miadlikowska J."/>
            <person name="Eastwood D.C."/>
            <person name="Hamelin R.C."/>
            <person name="Grigoriev I.V."/>
            <person name="U'Ren J.M."/>
        </authorList>
    </citation>
    <scope>NUCLEOTIDE SEQUENCE [LARGE SCALE GENOMIC DNA]</scope>
    <source>
        <strain evidence="1 2">CBS 119005</strain>
    </source>
</reference>
<sequence length="354" mass="40379">MLTLKEELDDKMQSVRDFGLQRHPSLETAMQEAADIIQRLLVFTHEPVTPGWWTAIFPQVLFRRSQNRTLDAAKRELSEVVQRLRMNHAMQSIGAIHHLMKKETTSQTRYSNANMKNLCQGIEGWHAREPTASLSEGRTDATVRINNLWGDEIDLELVLVKDFQTACSNLASYLSSSSYPIQRIFPEFFASPGEIKLQTPPDTLYHTLLWVYHNVFVRVELSMYGPGRTSTNSLEIGRSFKVLAEELFRRIRDGSKQSQSQTTIPTVTDIQSPSSIKVGDMFDVDVTVDVTCLYHVECHNSKLVWTDSNDTENGRKYTFLALEAGDATISFYFADPDTFHFLSNPNQHLKIKVL</sequence>
<accession>A0ACB9ZDQ0</accession>
<dbReference type="Proteomes" id="UP001497700">
    <property type="component" value="Unassembled WGS sequence"/>
</dbReference>
<name>A0ACB9ZDQ0_9PEZI</name>
<evidence type="ECO:0000313" key="2">
    <source>
        <dbReference type="Proteomes" id="UP001497700"/>
    </source>
</evidence>
<dbReference type="EMBL" id="MU393428">
    <property type="protein sequence ID" value="KAI4869751.1"/>
    <property type="molecule type" value="Genomic_DNA"/>
</dbReference>
<keyword evidence="2" id="KW-1185">Reference proteome</keyword>
<proteinExistence type="predicted"/>